<evidence type="ECO:0000313" key="14">
    <source>
        <dbReference type="Proteomes" id="UP000579647"/>
    </source>
</evidence>
<feature type="transmembrane region" description="Helical" evidence="10">
    <location>
        <begin position="275"/>
        <end position="293"/>
    </location>
</feature>
<dbReference type="EMBL" id="JACHDO010000001">
    <property type="protein sequence ID" value="MBB5493699.1"/>
    <property type="molecule type" value="Genomic_DNA"/>
</dbReference>
<dbReference type="GO" id="GO:0016887">
    <property type="term" value="F:ATP hydrolysis activity"/>
    <property type="evidence" value="ECO:0007669"/>
    <property type="project" value="InterPro"/>
</dbReference>
<dbReference type="InterPro" id="IPR039421">
    <property type="entry name" value="Type_1_exporter"/>
</dbReference>
<evidence type="ECO:0000256" key="10">
    <source>
        <dbReference type="SAM" id="Phobius"/>
    </source>
</evidence>
<dbReference type="Pfam" id="PF00005">
    <property type="entry name" value="ABC_tran"/>
    <property type="match status" value="1"/>
</dbReference>
<evidence type="ECO:0000256" key="3">
    <source>
        <dbReference type="ARBA" id="ARBA00022475"/>
    </source>
</evidence>
<dbReference type="InterPro" id="IPR003439">
    <property type="entry name" value="ABC_transporter-like_ATP-bd"/>
</dbReference>
<dbReference type="SUPFAM" id="SSF90123">
    <property type="entry name" value="ABC transporter transmembrane region"/>
    <property type="match status" value="1"/>
</dbReference>
<organism evidence="13 14">
    <name type="scientific">Nocardiopsis metallicus</name>
    <dbReference type="NCBI Taxonomy" id="179819"/>
    <lineage>
        <taxon>Bacteria</taxon>
        <taxon>Bacillati</taxon>
        <taxon>Actinomycetota</taxon>
        <taxon>Actinomycetes</taxon>
        <taxon>Streptosporangiales</taxon>
        <taxon>Nocardiopsidaceae</taxon>
        <taxon>Nocardiopsis</taxon>
    </lineage>
</organism>
<dbReference type="Gene3D" id="3.40.50.300">
    <property type="entry name" value="P-loop containing nucleotide triphosphate hydrolases"/>
    <property type="match status" value="1"/>
</dbReference>
<protein>
    <submittedName>
        <fullName evidence="13">ATP-binding cassette subfamily C protein</fullName>
    </submittedName>
</protein>
<sequence length="582" mass="62299">MSERLPVADRAQARRDTVQLLGAERRRVTRVVLLTCLATGAGLVGPYLLGRIINMVEDGTATPGTVDLLAAGVVAAACVQLLVTRYARRAVYRFGEHVLRRLREDFVGRVLSLPTRVVERSGTGDLTTRVSADVGTVGTSLRGALPEISMALLQALVLVVAITWFHPLLGLCALLGLPLMWPAAHWYLKRSRETYLAEGAALSTALESSTATAEGGRTVEGLGIQEDRRGVTDRDVGVLYRARRGSLRLRTVLFPVAESVFVLPVSVTLLVGGTLYMNGGISLGVLVTCLLYVQQLVDPMIGITQRLEELQRAGASFARLRGVRQLPEESAEPGRVPADDRIELSGVRYAYVPGHDVLRGVDLEVRPGERLAVVGPSGAGKSTIGRLLSGADVPGSGRVLLGGVPVAELSPEVLRERIVLVNQEHHVFTGTLRENLAIAAPGDDGSDETLLRALDAVDADWARELPEGLDTRVGSGGQALDPARAQQVALARVVLLDPHTVVLDEATSLLDPRTARHTERSLAVVLEGRTVIAIAHRLHTAHDADRVAVVADGRITELGPHEELISAGGAYAALWRSWHGTD</sequence>
<reference evidence="13 14" key="1">
    <citation type="submission" date="2020-08" db="EMBL/GenBank/DDBJ databases">
        <title>Sequencing the genomes of 1000 actinobacteria strains.</title>
        <authorList>
            <person name="Klenk H.-P."/>
        </authorList>
    </citation>
    <scope>NUCLEOTIDE SEQUENCE [LARGE SCALE GENOMIC DNA]</scope>
    <source>
        <strain evidence="13 14">DSM 44598</strain>
    </source>
</reference>
<dbReference type="PROSITE" id="PS50929">
    <property type="entry name" value="ABC_TM1F"/>
    <property type="match status" value="1"/>
</dbReference>
<dbReference type="RefSeq" id="WP_184366844.1">
    <property type="nucleotide sequence ID" value="NZ_BAAAKM010000062.1"/>
</dbReference>
<name>A0A840W9K7_9ACTN</name>
<dbReference type="GO" id="GO:0005524">
    <property type="term" value="F:ATP binding"/>
    <property type="evidence" value="ECO:0007669"/>
    <property type="project" value="UniProtKB-KW"/>
</dbReference>
<dbReference type="GO" id="GO:0015421">
    <property type="term" value="F:ABC-type oligopeptide transporter activity"/>
    <property type="evidence" value="ECO:0007669"/>
    <property type="project" value="TreeGrafter"/>
</dbReference>
<dbReference type="PANTHER" id="PTHR43394:SF1">
    <property type="entry name" value="ATP-BINDING CASSETTE SUB-FAMILY B MEMBER 10, MITOCHONDRIAL"/>
    <property type="match status" value="1"/>
</dbReference>
<proteinExistence type="predicted"/>
<dbReference type="PANTHER" id="PTHR43394">
    <property type="entry name" value="ATP-DEPENDENT PERMEASE MDL1, MITOCHONDRIAL"/>
    <property type="match status" value="1"/>
</dbReference>
<keyword evidence="6" id="KW-0547">Nucleotide-binding</keyword>
<dbReference type="InterPro" id="IPR027417">
    <property type="entry name" value="P-loop_NTPase"/>
</dbReference>
<accession>A0A840W9K7</accession>
<dbReference type="Pfam" id="PF00664">
    <property type="entry name" value="ABC_membrane"/>
    <property type="match status" value="1"/>
</dbReference>
<dbReference type="GO" id="GO:0005886">
    <property type="term" value="C:plasma membrane"/>
    <property type="evidence" value="ECO:0007669"/>
    <property type="project" value="UniProtKB-SubCell"/>
</dbReference>
<dbReference type="CDD" id="cd07346">
    <property type="entry name" value="ABC_6TM_exporters"/>
    <property type="match status" value="1"/>
</dbReference>
<keyword evidence="5 10" id="KW-0812">Transmembrane</keyword>
<dbReference type="FunFam" id="3.40.50.300:FF:001001">
    <property type="entry name" value="Multidrug ABC transporter ATP-binding protein"/>
    <property type="match status" value="1"/>
</dbReference>
<feature type="transmembrane region" description="Helical" evidence="10">
    <location>
        <begin position="251"/>
        <end position="269"/>
    </location>
</feature>
<dbReference type="Gene3D" id="1.20.1560.10">
    <property type="entry name" value="ABC transporter type 1, transmembrane domain"/>
    <property type="match status" value="1"/>
</dbReference>
<feature type="transmembrane region" description="Helical" evidence="10">
    <location>
        <begin position="31"/>
        <end position="49"/>
    </location>
</feature>
<keyword evidence="9 10" id="KW-0472">Membrane</keyword>
<dbReference type="InterPro" id="IPR003593">
    <property type="entry name" value="AAA+_ATPase"/>
</dbReference>
<evidence type="ECO:0000256" key="4">
    <source>
        <dbReference type="ARBA" id="ARBA00022519"/>
    </source>
</evidence>
<evidence type="ECO:0000256" key="5">
    <source>
        <dbReference type="ARBA" id="ARBA00022692"/>
    </source>
</evidence>
<evidence type="ECO:0000256" key="1">
    <source>
        <dbReference type="ARBA" id="ARBA00004651"/>
    </source>
</evidence>
<dbReference type="InterPro" id="IPR036640">
    <property type="entry name" value="ABC1_TM_sf"/>
</dbReference>
<evidence type="ECO:0000256" key="9">
    <source>
        <dbReference type="ARBA" id="ARBA00023136"/>
    </source>
</evidence>
<keyword evidence="3" id="KW-1003">Cell membrane</keyword>
<dbReference type="Proteomes" id="UP000579647">
    <property type="component" value="Unassembled WGS sequence"/>
</dbReference>
<keyword evidence="8 10" id="KW-1133">Transmembrane helix</keyword>
<evidence type="ECO:0000256" key="8">
    <source>
        <dbReference type="ARBA" id="ARBA00022989"/>
    </source>
</evidence>
<dbReference type="InterPro" id="IPR011527">
    <property type="entry name" value="ABC1_TM_dom"/>
</dbReference>
<dbReference type="PROSITE" id="PS50893">
    <property type="entry name" value="ABC_TRANSPORTER_2"/>
    <property type="match status" value="1"/>
</dbReference>
<dbReference type="SMART" id="SM00382">
    <property type="entry name" value="AAA"/>
    <property type="match status" value="1"/>
</dbReference>
<evidence type="ECO:0000259" key="11">
    <source>
        <dbReference type="PROSITE" id="PS50893"/>
    </source>
</evidence>
<evidence type="ECO:0000256" key="7">
    <source>
        <dbReference type="ARBA" id="ARBA00022840"/>
    </source>
</evidence>
<feature type="transmembrane region" description="Helical" evidence="10">
    <location>
        <begin position="69"/>
        <end position="87"/>
    </location>
</feature>
<evidence type="ECO:0000256" key="6">
    <source>
        <dbReference type="ARBA" id="ARBA00022741"/>
    </source>
</evidence>
<keyword evidence="7 13" id="KW-0067">ATP-binding</keyword>
<keyword evidence="2" id="KW-0813">Transport</keyword>
<keyword evidence="14" id="KW-1185">Reference proteome</keyword>
<feature type="domain" description="ABC transmembrane type-1" evidence="12">
    <location>
        <begin position="31"/>
        <end position="312"/>
    </location>
</feature>
<evidence type="ECO:0000256" key="2">
    <source>
        <dbReference type="ARBA" id="ARBA00022448"/>
    </source>
</evidence>
<feature type="domain" description="ABC transporter" evidence="11">
    <location>
        <begin position="342"/>
        <end position="577"/>
    </location>
</feature>
<comment type="subcellular location">
    <subcellularLocation>
        <location evidence="1">Cell membrane</location>
        <topology evidence="1">Multi-pass membrane protein</topology>
    </subcellularLocation>
</comment>
<dbReference type="SUPFAM" id="SSF52540">
    <property type="entry name" value="P-loop containing nucleoside triphosphate hydrolases"/>
    <property type="match status" value="1"/>
</dbReference>
<gene>
    <name evidence="13" type="ORF">HNR07_004836</name>
</gene>
<dbReference type="AlphaFoldDB" id="A0A840W9K7"/>
<evidence type="ECO:0000313" key="13">
    <source>
        <dbReference type="EMBL" id="MBB5493699.1"/>
    </source>
</evidence>
<keyword evidence="4" id="KW-0997">Cell inner membrane</keyword>
<evidence type="ECO:0000259" key="12">
    <source>
        <dbReference type="PROSITE" id="PS50929"/>
    </source>
</evidence>
<comment type="caution">
    <text evidence="13">The sequence shown here is derived from an EMBL/GenBank/DDBJ whole genome shotgun (WGS) entry which is preliminary data.</text>
</comment>